<feature type="region of interest" description="Disordered" evidence="7">
    <location>
        <begin position="106"/>
        <end position="129"/>
    </location>
</feature>
<dbReference type="GeneID" id="98181811"/>
<comment type="caution">
    <text evidence="8">The sequence shown here is derived from an EMBL/GenBank/DDBJ whole genome shotgun (WGS) entry which is preliminary data.</text>
</comment>
<dbReference type="Pfam" id="PF12519">
    <property type="entry name" value="MDM10"/>
    <property type="match status" value="1"/>
</dbReference>
<evidence type="ECO:0000256" key="4">
    <source>
        <dbReference type="ARBA" id="ARBA00023128"/>
    </source>
</evidence>
<evidence type="ECO:0000256" key="7">
    <source>
        <dbReference type="SAM" id="MobiDB-lite"/>
    </source>
</evidence>
<evidence type="ECO:0000256" key="2">
    <source>
        <dbReference type="ARBA" id="ARBA00022692"/>
    </source>
</evidence>
<comment type="function">
    <text evidence="6">Component of the ERMES/MDM complex, which serves as a molecular tether to connect the endoplasmic reticulum and mitochondria. Components of this complex are involved in the control of mitochondrial shape and protein biogenesis and may function in phospholipid exchange. MDM10 is involved in the late assembly steps of the general translocase of the mitochondrial outer membrane (TOM complex). Functions in the TOM40-specific route of the assembly of outer membrane beta-barrel proteins, including the association of TOM40 with the receptor TOM22 and small TOM proteins. Can associate with the SAM(core) complex as well as the MDM12-MMM1 complex, both involved in late steps of the major beta-barrel assembly pathway, that is responsible for biogenesis of all outer membrane beta-barrel proteins. May act as a switch that shuttles between both complexes and channels precursor proteins into the TOM40-specific pathway. Plays a role in mitochondrial morphology and in the inheritance of mitochondria.</text>
</comment>
<keyword evidence="9" id="KW-1185">Reference proteome</keyword>
<protein>
    <recommendedName>
        <fullName evidence="6">Mitochondrial distribution and morphology protein 10</fullName>
    </recommendedName>
    <alternativeName>
        <fullName evidence="6">Mitochondrial inheritance component MDM10</fullName>
    </alternativeName>
</protein>
<comment type="similarity">
    <text evidence="6">Belongs to the MDM10 family.</text>
</comment>
<feature type="region of interest" description="Disordered" evidence="7">
    <location>
        <begin position="340"/>
        <end position="386"/>
    </location>
</feature>
<evidence type="ECO:0000256" key="1">
    <source>
        <dbReference type="ARBA" id="ARBA00022452"/>
    </source>
</evidence>
<proteinExistence type="inferred from homology"/>
<keyword evidence="4 6" id="KW-0496">Mitochondrion</keyword>
<dbReference type="RefSeq" id="XP_070922589.1">
    <property type="nucleotide sequence ID" value="XM_071066488.1"/>
</dbReference>
<evidence type="ECO:0000313" key="9">
    <source>
        <dbReference type="Proteomes" id="UP001628179"/>
    </source>
</evidence>
<comment type="subunit">
    <text evidence="6">Component of the ER-mitochondria encounter structure (ERMES) or MDM complex, composed of MMM1, MDM10, MDM12 and MDM34. Associates with the mitochondrial outer membrane sorting assembly machinery SAM(core) complex.</text>
</comment>
<keyword evidence="3 6" id="KW-1000">Mitochondrion outer membrane</keyword>
<feature type="compositionally biased region" description="Basic and acidic residues" evidence="7">
    <location>
        <begin position="351"/>
        <end position="386"/>
    </location>
</feature>
<evidence type="ECO:0000256" key="3">
    <source>
        <dbReference type="ARBA" id="ARBA00022787"/>
    </source>
</evidence>
<comment type="domain">
    <text evidence="6">Lacks alpha-helical transmembrane segments, suggesting that it resides in the membrane via beta-sheet conformations similar to those predicted for other outer membrane proteins and porin.</text>
</comment>
<dbReference type="PANTHER" id="PTHR28035">
    <property type="entry name" value="MITOCHONDRIAL DISTRIBUTION AND MORPHOLOGY PROTEIN 10"/>
    <property type="match status" value="1"/>
</dbReference>
<evidence type="ECO:0000256" key="6">
    <source>
        <dbReference type="HAMAP-Rule" id="MF_03102"/>
    </source>
</evidence>
<keyword evidence="5 6" id="KW-0472">Membrane</keyword>
<sequence length="445" mass="48803">MREFMHYITNAFYDATGWNEDNTYKELNATARELIDFPLPRGLRLILSSLATPYFATSYQLGSVGIVDGSISYLHSSIPLTDIAAQSDKIPLPALLRSYRRLHDLGSRDTDTPEAPKLQLPDGAEPDSTRHRHNLLYGRLYLPQSLLEGLVVRRFSPALQVQLSAVSQQSLRNGGTVLGLVQYDQGKYGVEGLASTDGGLLGVRGIYNFGGDASSPTASQAASPVCSDGNGNGQSGERERIYGRFSAGGELYYGTLNKSGGMSLGARFATLPAHRGTPLTATLTINPLMGNINATYAVLAKDYCSLATRMEFNVYSYESEWAVGMELWSNRRPAGFLLGADPSCQPEGDSEPPRPKERSFQAKMEWRLDDPEPEPEPHGRGNGAADRRKEEYLGVLKARLDQNLRIGLLWEGRAKSLIFSLGTGVDLRRLGEPFRNLGLEIQYSS</sequence>
<feature type="region of interest" description="Disordered" evidence="7">
    <location>
        <begin position="218"/>
        <end position="238"/>
    </location>
</feature>
<evidence type="ECO:0000256" key="5">
    <source>
        <dbReference type="ARBA" id="ARBA00023136"/>
    </source>
</evidence>
<reference evidence="8 9" key="1">
    <citation type="submission" date="2024-09" db="EMBL/GenBank/DDBJ databases">
        <title>Itraconazole resistance in Madurella fahalii resulting from another homologue of gene encoding cytochrome P450 14-alpha sterol demethylase (CYP51).</title>
        <authorList>
            <person name="Yoshioka I."/>
            <person name="Fahal A.H."/>
            <person name="Kaneko S."/>
            <person name="Yaguchi T."/>
        </authorList>
    </citation>
    <scope>NUCLEOTIDE SEQUENCE [LARGE SCALE GENOMIC DNA]</scope>
    <source>
        <strain evidence="8 9">IFM 68171</strain>
    </source>
</reference>
<keyword evidence="2 6" id="KW-0812">Transmembrane</keyword>
<accession>A0ABQ0GT19</accession>
<keyword evidence="1 6" id="KW-1134">Transmembrane beta strand</keyword>
<dbReference type="EMBL" id="BAAFSV010000006">
    <property type="protein sequence ID" value="GAB1320859.1"/>
    <property type="molecule type" value="Genomic_DNA"/>
</dbReference>
<name>A0ABQ0GT19_9PEZI</name>
<organism evidence="8 9">
    <name type="scientific">Madurella fahalii</name>
    <dbReference type="NCBI Taxonomy" id="1157608"/>
    <lineage>
        <taxon>Eukaryota</taxon>
        <taxon>Fungi</taxon>
        <taxon>Dikarya</taxon>
        <taxon>Ascomycota</taxon>
        <taxon>Pezizomycotina</taxon>
        <taxon>Sordariomycetes</taxon>
        <taxon>Sordariomycetidae</taxon>
        <taxon>Sordariales</taxon>
        <taxon>Sordariales incertae sedis</taxon>
        <taxon>Madurella</taxon>
    </lineage>
</organism>
<gene>
    <name evidence="6 8" type="primary">MDM10</name>
    <name evidence="8" type="ORF">MFIFM68171_11069</name>
</gene>
<dbReference type="InterPro" id="IPR027539">
    <property type="entry name" value="Mdm10"/>
</dbReference>
<dbReference type="Proteomes" id="UP001628179">
    <property type="component" value="Unassembled WGS sequence"/>
</dbReference>
<dbReference type="PANTHER" id="PTHR28035:SF1">
    <property type="entry name" value="MITOCHONDRIAL DISTRIBUTION AND MORPHOLOGY PROTEIN 10"/>
    <property type="match status" value="1"/>
</dbReference>
<dbReference type="HAMAP" id="MF_03102">
    <property type="entry name" value="Mdm10"/>
    <property type="match status" value="1"/>
</dbReference>
<comment type="subcellular location">
    <subcellularLocation>
        <location evidence="6">Mitochondrion outer membrane</location>
        <topology evidence="6">Multi-pass membrane protein</topology>
    </subcellularLocation>
    <text evidence="6">The ERMES/MDM complex localizes to a few discrete foci (around 10 per single cell), that represent mitochondria-endoplasmic reticulum junctions. These foci are often found next to mtDNA nucleoids.</text>
</comment>
<evidence type="ECO:0000313" key="8">
    <source>
        <dbReference type="EMBL" id="GAB1320859.1"/>
    </source>
</evidence>